<dbReference type="Proteomes" id="UP000006039">
    <property type="component" value="Unassembled WGS sequence"/>
</dbReference>
<dbReference type="eggNOG" id="KOG1515">
    <property type="taxonomic scope" value="Eukaryota"/>
</dbReference>
<dbReference type="SUPFAM" id="SSF53474">
    <property type="entry name" value="alpha/beta-Hydrolases"/>
    <property type="match status" value="1"/>
</dbReference>
<evidence type="ECO:0000256" key="3">
    <source>
        <dbReference type="PROSITE-ProRule" id="PRU10038"/>
    </source>
</evidence>
<comment type="similarity">
    <text evidence="1">Belongs to the 'GDXG' lipolytic enzyme family.</text>
</comment>
<feature type="active site" evidence="3">
    <location>
        <position position="93"/>
    </location>
</feature>
<evidence type="ECO:0000259" key="4">
    <source>
        <dbReference type="Pfam" id="PF07859"/>
    </source>
</evidence>
<dbReference type="InterPro" id="IPR029058">
    <property type="entry name" value="AB_hydrolase_fold"/>
</dbReference>
<reference evidence="7" key="1">
    <citation type="submission" date="2010-07" db="EMBL/GenBank/DDBJ databases">
        <title>The genome sequence of Gaeumannomyces graminis var. tritici strain R3-111a-1.</title>
        <authorList>
            <consortium name="The Broad Institute Genome Sequencing Platform"/>
            <person name="Ma L.-J."/>
            <person name="Dead R."/>
            <person name="Young S."/>
            <person name="Zeng Q."/>
            <person name="Koehrsen M."/>
            <person name="Alvarado L."/>
            <person name="Berlin A."/>
            <person name="Chapman S.B."/>
            <person name="Chen Z."/>
            <person name="Freedman E."/>
            <person name="Gellesch M."/>
            <person name="Goldberg J."/>
            <person name="Griggs A."/>
            <person name="Gujja S."/>
            <person name="Heilman E.R."/>
            <person name="Heiman D."/>
            <person name="Hepburn T."/>
            <person name="Howarth C."/>
            <person name="Jen D."/>
            <person name="Larson L."/>
            <person name="Mehta T."/>
            <person name="Neiman D."/>
            <person name="Pearson M."/>
            <person name="Roberts A."/>
            <person name="Saif S."/>
            <person name="Shea T."/>
            <person name="Shenoy N."/>
            <person name="Sisk P."/>
            <person name="Stolte C."/>
            <person name="Sykes S."/>
            <person name="Walk T."/>
            <person name="White J."/>
            <person name="Yandava C."/>
            <person name="Haas B."/>
            <person name="Nusbaum C."/>
            <person name="Birren B."/>
        </authorList>
    </citation>
    <scope>NUCLEOTIDE SEQUENCE [LARGE SCALE GENOMIC DNA]</scope>
    <source>
        <strain evidence="7">R3-111a-1</strain>
    </source>
</reference>
<reference evidence="6" key="4">
    <citation type="journal article" date="2015" name="G3 (Bethesda)">
        <title>Genome sequences of three phytopathogenic species of the Magnaporthaceae family of fungi.</title>
        <authorList>
            <person name="Okagaki L.H."/>
            <person name="Nunes C.C."/>
            <person name="Sailsbery J."/>
            <person name="Clay B."/>
            <person name="Brown D."/>
            <person name="John T."/>
            <person name="Oh Y."/>
            <person name="Young N."/>
            <person name="Fitzgerald M."/>
            <person name="Haas B.J."/>
            <person name="Zeng Q."/>
            <person name="Young S."/>
            <person name="Adiconis X."/>
            <person name="Fan L."/>
            <person name="Levin J.Z."/>
            <person name="Mitchell T.K."/>
            <person name="Okubara P.A."/>
            <person name="Farman M.L."/>
            <person name="Kohn L.M."/>
            <person name="Birren B."/>
            <person name="Ma L.-J."/>
            <person name="Dean R.A."/>
        </authorList>
    </citation>
    <scope>NUCLEOTIDE SEQUENCE</scope>
    <source>
        <strain evidence="6">R3-111a-1</strain>
    </source>
</reference>
<dbReference type="InterPro" id="IPR050300">
    <property type="entry name" value="GDXG_lipolytic_enzyme"/>
</dbReference>
<dbReference type="Gene3D" id="3.40.50.1820">
    <property type="entry name" value="alpha/beta hydrolase"/>
    <property type="match status" value="1"/>
</dbReference>
<dbReference type="InterPro" id="IPR033140">
    <property type="entry name" value="Lipase_GDXG_put_SER_AS"/>
</dbReference>
<dbReference type="RefSeq" id="XP_009219158.1">
    <property type="nucleotide sequence ID" value="XM_009220894.1"/>
</dbReference>
<protein>
    <recommendedName>
        <fullName evidence="4">Alpha/beta hydrolase fold-3 domain-containing protein</fullName>
    </recommendedName>
</protein>
<proteinExistence type="inferred from homology"/>
<reference evidence="6" key="5">
    <citation type="submission" date="2018-04" db="UniProtKB">
        <authorList>
            <consortium name="EnsemblFungi"/>
        </authorList>
    </citation>
    <scope>IDENTIFICATION</scope>
    <source>
        <strain evidence="6">R3-111a-1</strain>
    </source>
</reference>
<gene>
    <name evidence="6" type="primary">20343574</name>
    <name evidence="5" type="ORF">GGTG_03116</name>
</gene>
<dbReference type="PANTHER" id="PTHR48081">
    <property type="entry name" value="AB HYDROLASE SUPERFAMILY PROTEIN C4A8.06C"/>
    <property type="match status" value="1"/>
</dbReference>
<organism evidence="5">
    <name type="scientific">Gaeumannomyces tritici (strain R3-111a-1)</name>
    <name type="common">Wheat and barley take-all root rot fungus</name>
    <name type="synonym">Gaeumannomyces graminis var. tritici</name>
    <dbReference type="NCBI Taxonomy" id="644352"/>
    <lineage>
        <taxon>Eukaryota</taxon>
        <taxon>Fungi</taxon>
        <taxon>Dikarya</taxon>
        <taxon>Ascomycota</taxon>
        <taxon>Pezizomycotina</taxon>
        <taxon>Sordariomycetes</taxon>
        <taxon>Sordariomycetidae</taxon>
        <taxon>Magnaporthales</taxon>
        <taxon>Magnaporthaceae</taxon>
        <taxon>Gaeumannomyces</taxon>
    </lineage>
</organism>
<evidence type="ECO:0000256" key="2">
    <source>
        <dbReference type="ARBA" id="ARBA00022801"/>
    </source>
</evidence>
<reference evidence="5" key="3">
    <citation type="submission" date="2010-09" db="EMBL/GenBank/DDBJ databases">
        <title>Annotation of Gaeumannomyces graminis var. tritici R3-111a-1.</title>
        <authorList>
            <consortium name="The Broad Institute Genome Sequencing Platform"/>
            <person name="Ma L.-J."/>
            <person name="Dead R."/>
            <person name="Young S.K."/>
            <person name="Zeng Q."/>
            <person name="Gargeya S."/>
            <person name="Fitzgerald M."/>
            <person name="Haas B."/>
            <person name="Abouelleil A."/>
            <person name="Alvarado L."/>
            <person name="Arachchi H.M."/>
            <person name="Berlin A."/>
            <person name="Brown A."/>
            <person name="Chapman S.B."/>
            <person name="Chen Z."/>
            <person name="Dunbar C."/>
            <person name="Freedman E."/>
            <person name="Gearin G."/>
            <person name="Gellesch M."/>
            <person name="Goldberg J."/>
            <person name="Griggs A."/>
            <person name="Gujja S."/>
            <person name="Heiman D."/>
            <person name="Howarth C."/>
            <person name="Larson L."/>
            <person name="Lui A."/>
            <person name="MacDonald P.J.P."/>
            <person name="Mehta T."/>
            <person name="Montmayeur A."/>
            <person name="Murphy C."/>
            <person name="Neiman D."/>
            <person name="Pearson M."/>
            <person name="Priest M."/>
            <person name="Roberts A."/>
            <person name="Saif S."/>
            <person name="Shea T."/>
            <person name="Shenoy N."/>
            <person name="Sisk P."/>
            <person name="Stolte C."/>
            <person name="Sykes S."/>
            <person name="Yandava C."/>
            <person name="Wortman J."/>
            <person name="Nusbaum C."/>
            <person name="Birren B."/>
        </authorList>
    </citation>
    <scope>NUCLEOTIDE SEQUENCE</scope>
    <source>
        <strain evidence="5">R3-111a-1</strain>
    </source>
</reference>
<dbReference type="GeneID" id="20343574"/>
<evidence type="ECO:0000256" key="1">
    <source>
        <dbReference type="ARBA" id="ARBA00010515"/>
    </source>
</evidence>
<dbReference type="Pfam" id="PF07859">
    <property type="entry name" value="Abhydrolase_3"/>
    <property type="match status" value="1"/>
</dbReference>
<reference evidence="5" key="2">
    <citation type="submission" date="2010-07" db="EMBL/GenBank/DDBJ databases">
        <authorList>
            <consortium name="The Broad Institute Genome Sequencing Platform"/>
            <consortium name="Broad Institute Genome Sequencing Center for Infectious Disease"/>
            <person name="Ma L.-J."/>
            <person name="Dead R."/>
            <person name="Young S."/>
            <person name="Zeng Q."/>
            <person name="Koehrsen M."/>
            <person name="Alvarado L."/>
            <person name="Berlin A."/>
            <person name="Chapman S.B."/>
            <person name="Chen Z."/>
            <person name="Freedman E."/>
            <person name="Gellesch M."/>
            <person name="Goldberg J."/>
            <person name="Griggs A."/>
            <person name="Gujja S."/>
            <person name="Heilman E.R."/>
            <person name="Heiman D."/>
            <person name="Hepburn T."/>
            <person name="Howarth C."/>
            <person name="Jen D."/>
            <person name="Larson L."/>
            <person name="Mehta T."/>
            <person name="Neiman D."/>
            <person name="Pearson M."/>
            <person name="Roberts A."/>
            <person name="Saif S."/>
            <person name="Shea T."/>
            <person name="Shenoy N."/>
            <person name="Sisk P."/>
            <person name="Stolte C."/>
            <person name="Sykes S."/>
            <person name="Walk T."/>
            <person name="White J."/>
            <person name="Yandava C."/>
            <person name="Haas B."/>
            <person name="Nusbaum C."/>
            <person name="Birren B."/>
        </authorList>
    </citation>
    <scope>NUCLEOTIDE SEQUENCE</scope>
    <source>
        <strain evidence="5">R3-111a-1</strain>
    </source>
</reference>
<keyword evidence="7" id="KW-1185">Reference proteome</keyword>
<dbReference type="HOGENOM" id="CLU_1115811_0_0_1"/>
<evidence type="ECO:0000313" key="7">
    <source>
        <dbReference type="Proteomes" id="UP000006039"/>
    </source>
</evidence>
<sequence length="249" mass="26217">MTRLLRAGVDAQSTVAATTAVSLEPGPEGDRFCAFGPFEDAVYVGPLSPRAATAGSPDAAAAAAAAVDVLTSYLYLTRSLSIPAENMVMSGDSAGGNLCMGLLRYIARYGDSLGIPAPGSCVLVSPWVDPWPETAGPHVQPYLSHRNYNIDYIDPLGLEREFRDNAYMTPAGKPFATCVPMFASFGDSEVLGDDVEEWAAGMSAVEGNVVETFVEKDGVHDILVFGDALGFEDAANDVAQTKVTTKTPL</sequence>
<dbReference type="PANTHER" id="PTHR48081:SF8">
    <property type="entry name" value="ALPHA_BETA HYDROLASE FOLD-3 DOMAIN-CONTAINING PROTEIN-RELATED"/>
    <property type="match status" value="1"/>
</dbReference>
<dbReference type="VEuPathDB" id="FungiDB:GGTG_03116"/>
<feature type="domain" description="Alpha/beta hydrolase fold-3" evidence="4">
    <location>
        <begin position="63"/>
        <end position="222"/>
    </location>
</feature>
<evidence type="ECO:0000313" key="6">
    <source>
        <dbReference type="EnsemblFungi" id="EJT78013"/>
    </source>
</evidence>
<evidence type="ECO:0000313" key="5">
    <source>
        <dbReference type="EMBL" id="EJT78013.1"/>
    </source>
</evidence>
<dbReference type="EMBL" id="GL385396">
    <property type="protein sequence ID" value="EJT78013.1"/>
    <property type="molecule type" value="Genomic_DNA"/>
</dbReference>
<dbReference type="GO" id="GO:0016787">
    <property type="term" value="F:hydrolase activity"/>
    <property type="evidence" value="ECO:0007669"/>
    <property type="project" value="UniProtKB-KW"/>
</dbReference>
<dbReference type="InterPro" id="IPR013094">
    <property type="entry name" value="AB_hydrolase_3"/>
</dbReference>
<name>J3NPA8_GAET3</name>
<dbReference type="OrthoDB" id="2152029at2759"/>
<dbReference type="PROSITE" id="PS01174">
    <property type="entry name" value="LIPASE_GDXG_SER"/>
    <property type="match status" value="1"/>
</dbReference>
<keyword evidence="2" id="KW-0378">Hydrolase</keyword>
<dbReference type="STRING" id="644352.J3NPA8"/>
<accession>J3NPA8</accession>
<dbReference type="EnsemblFungi" id="EJT78013">
    <property type="protein sequence ID" value="EJT78013"/>
    <property type="gene ID" value="GGTG_03116"/>
</dbReference>
<dbReference type="AlphaFoldDB" id="J3NPA8"/>